<gene>
    <name evidence="1" type="ORF">S01H1_39390</name>
</gene>
<dbReference type="EMBL" id="BARS01024854">
    <property type="protein sequence ID" value="GAG12461.1"/>
    <property type="molecule type" value="Genomic_DNA"/>
</dbReference>
<name>X0WIG3_9ZZZZ</name>
<accession>X0WIG3</accession>
<sequence>MAEVQLSSRAKKAISFRVRGHSRKDSLRLAGYGEAQYAHCAGVFWERKLVIKELERRQKDVARKADVEAGDLVKLLMEIAGFDPASCVDEDTGQTLPMHLIPAQVRKTLNFATYGKGHKINNA</sequence>
<organism evidence="1">
    <name type="scientific">marine sediment metagenome</name>
    <dbReference type="NCBI Taxonomy" id="412755"/>
    <lineage>
        <taxon>unclassified sequences</taxon>
        <taxon>metagenomes</taxon>
        <taxon>ecological metagenomes</taxon>
    </lineage>
</organism>
<proteinExistence type="predicted"/>
<feature type="non-terminal residue" evidence="1">
    <location>
        <position position="123"/>
    </location>
</feature>
<reference evidence="1" key="1">
    <citation type="journal article" date="2014" name="Front. Microbiol.">
        <title>High frequency of phylogenetically diverse reductive dehalogenase-homologous genes in deep subseafloor sedimentary metagenomes.</title>
        <authorList>
            <person name="Kawai M."/>
            <person name="Futagami T."/>
            <person name="Toyoda A."/>
            <person name="Takaki Y."/>
            <person name="Nishi S."/>
            <person name="Hori S."/>
            <person name="Arai W."/>
            <person name="Tsubouchi T."/>
            <person name="Morono Y."/>
            <person name="Uchiyama I."/>
            <person name="Ito T."/>
            <person name="Fujiyama A."/>
            <person name="Inagaki F."/>
            <person name="Takami H."/>
        </authorList>
    </citation>
    <scope>NUCLEOTIDE SEQUENCE</scope>
    <source>
        <strain evidence="1">Expedition CK06-06</strain>
    </source>
</reference>
<protein>
    <submittedName>
        <fullName evidence="1">Uncharacterized protein</fullName>
    </submittedName>
</protein>
<evidence type="ECO:0000313" key="1">
    <source>
        <dbReference type="EMBL" id="GAG12461.1"/>
    </source>
</evidence>
<comment type="caution">
    <text evidence="1">The sequence shown here is derived from an EMBL/GenBank/DDBJ whole genome shotgun (WGS) entry which is preliminary data.</text>
</comment>
<dbReference type="AlphaFoldDB" id="X0WIG3"/>